<dbReference type="Proteomes" id="UP000095751">
    <property type="component" value="Unassembled WGS sequence"/>
</dbReference>
<dbReference type="GO" id="GO:0006325">
    <property type="term" value="P:chromatin organization"/>
    <property type="evidence" value="ECO:0007669"/>
    <property type="project" value="UniProtKB-KW"/>
</dbReference>
<evidence type="ECO:0000256" key="2">
    <source>
        <dbReference type="ARBA" id="ARBA00022574"/>
    </source>
</evidence>
<dbReference type="PROSITE" id="PS50082">
    <property type="entry name" value="WD_REPEATS_2"/>
    <property type="match status" value="5"/>
</dbReference>
<keyword evidence="4" id="KW-0156">Chromatin regulator</keyword>
<keyword evidence="2 6" id="KW-0853">WD repeat</keyword>
<dbReference type="PANTHER" id="PTHR22850">
    <property type="entry name" value="WD40 REPEAT FAMILY"/>
    <property type="match status" value="1"/>
</dbReference>
<protein>
    <submittedName>
        <fullName evidence="9">WD40 repeat-like protein</fullName>
    </submittedName>
</protein>
<feature type="repeat" description="WD" evidence="6">
    <location>
        <begin position="326"/>
        <end position="362"/>
    </location>
</feature>
<feature type="repeat" description="WD" evidence="6">
    <location>
        <begin position="281"/>
        <end position="323"/>
    </location>
</feature>
<evidence type="ECO:0000256" key="1">
    <source>
        <dbReference type="ARBA" id="ARBA00004123"/>
    </source>
</evidence>
<dbReference type="PROSITE" id="PS00678">
    <property type="entry name" value="WD_REPEATS_1"/>
    <property type="match status" value="2"/>
</dbReference>
<dbReference type="InterPro" id="IPR036322">
    <property type="entry name" value="WD40_repeat_dom_sf"/>
</dbReference>
<dbReference type="InterPro" id="IPR019775">
    <property type="entry name" value="WD40_repeat_CS"/>
</dbReference>
<evidence type="ECO:0000256" key="7">
    <source>
        <dbReference type="SAM" id="MobiDB-lite"/>
    </source>
</evidence>
<evidence type="ECO:0000259" key="8">
    <source>
        <dbReference type="Pfam" id="PF12265"/>
    </source>
</evidence>
<keyword evidence="3" id="KW-0677">Repeat</keyword>
<evidence type="ECO:0000313" key="9">
    <source>
        <dbReference type="EMBL" id="OEU14013.1"/>
    </source>
</evidence>
<evidence type="ECO:0000256" key="6">
    <source>
        <dbReference type="PROSITE-ProRule" id="PRU00221"/>
    </source>
</evidence>
<dbReference type="Pfam" id="PF12265">
    <property type="entry name" value="CAF1C_H4-bd"/>
    <property type="match status" value="1"/>
</dbReference>
<feature type="repeat" description="WD" evidence="6">
    <location>
        <begin position="227"/>
        <end position="269"/>
    </location>
</feature>
<feature type="repeat" description="WD" evidence="6">
    <location>
        <begin position="428"/>
        <end position="462"/>
    </location>
</feature>
<evidence type="ECO:0000256" key="3">
    <source>
        <dbReference type="ARBA" id="ARBA00022737"/>
    </source>
</evidence>
<feature type="region of interest" description="Disordered" evidence="7">
    <location>
        <begin position="467"/>
        <end position="492"/>
    </location>
</feature>
<feature type="domain" description="Histone-binding protein RBBP4-like N-terminal" evidence="8">
    <location>
        <begin position="45"/>
        <end position="114"/>
    </location>
</feature>
<feature type="compositionally biased region" description="Acidic residues" evidence="7">
    <location>
        <begin position="467"/>
        <end position="477"/>
    </location>
</feature>
<feature type="repeat" description="WD" evidence="6">
    <location>
        <begin position="371"/>
        <end position="406"/>
    </location>
</feature>
<feature type="region of interest" description="Disordered" evidence="7">
    <location>
        <begin position="127"/>
        <end position="156"/>
    </location>
</feature>
<dbReference type="KEGG" id="fcy:FRACYDRAFT_210048"/>
<reference evidence="9 10" key="1">
    <citation type="submission" date="2016-09" db="EMBL/GenBank/DDBJ databases">
        <title>Extensive genetic diversity and differential bi-allelic expression allows diatom success in the polar Southern Ocean.</title>
        <authorList>
            <consortium name="DOE Joint Genome Institute"/>
            <person name="Mock T."/>
            <person name="Otillar R.P."/>
            <person name="Strauss J."/>
            <person name="Dupont C."/>
            <person name="Frickenhaus S."/>
            <person name="Maumus F."/>
            <person name="Mcmullan M."/>
            <person name="Sanges R."/>
            <person name="Schmutz J."/>
            <person name="Toseland A."/>
            <person name="Valas R."/>
            <person name="Veluchamy A."/>
            <person name="Ward B.J."/>
            <person name="Allen A."/>
            <person name="Barry K."/>
            <person name="Falciatore A."/>
            <person name="Ferrante M."/>
            <person name="Fortunato A.E."/>
            <person name="Gloeckner G."/>
            <person name="Gruber A."/>
            <person name="Hipkin R."/>
            <person name="Janech M."/>
            <person name="Kroth P."/>
            <person name="Leese F."/>
            <person name="Lindquist E."/>
            <person name="Lyon B.R."/>
            <person name="Martin J."/>
            <person name="Mayer C."/>
            <person name="Parker M."/>
            <person name="Quesneville H."/>
            <person name="Raymond J."/>
            <person name="Uhlig C."/>
            <person name="Valentin K.U."/>
            <person name="Worden A.Z."/>
            <person name="Armbrust E.V."/>
            <person name="Bowler C."/>
            <person name="Green B."/>
            <person name="Moulton V."/>
            <person name="Van Oosterhout C."/>
            <person name="Grigoriev I."/>
        </authorList>
    </citation>
    <scope>NUCLEOTIDE SEQUENCE [LARGE SCALE GENOMIC DNA]</scope>
    <source>
        <strain evidence="9 10">CCMP1102</strain>
    </source>
</reference>
<sequence>MTGTSDNNANINTLPAASAPAAAGAGATTTKEVADVLEERLIDSEYKIWKKNTPYLYDTVMTHSLEWPSLTCQWLPTSKKINKDSKNGGAASELSLLLGTHTDGGEQNYLMVANTVVATYDPVVADDNNKDSHVPPQVSYDEDKGEVGGFGNTDGVNSKGNDGCTIGKVDYKMKVRFPGEVNRARAMPQNHFIVAARGPDPNIYVIDRSKHPMRPVEGGHFTPQLTLQGHKSEGYALAWSKLKEGHLLSGGDDQTVCLWDVNRGLSNTSSNNNTIDPLAVFKGHTATVEDVDWHAKDPNLFGSVSDDRSIRLWDIREPSTHKHIVENAHGADINGISFNPKLEMTFATASSDHTVAIWDLRNLSQKVHTLDGGHTDEVYVVEWAPFDESVLGSAGADRRVAVWDLSRCGKEQSAEDAEDGPPELLFVHGGHTAKISDFSWSPQHPWVVASVSEDNVLQVWQMAEELYADEDDVDETEEDRKNDKTLGDDDLE</sequence>
<dbReference type="PRINTS" id="PR00320">
    <property type="entry name" value="GPROTEINBRPT"/>
</dbReference>
<dbReference type="Pfam" id="PF00400">
    <property type="entry name" value="WD40"/>
    <property type="match status" value="5"/>
</dbReference>
<dbReference type="PROSITE" id="PS50294">
    <property type="entry name" value="WD_REPEATS_REGION"/>
    <property type="match status" value="4"/>
</dbReference>
<dbReference type="InParanoid" id="A0A1E7F842"/>
<dbReference type="InterPro" id="IPR001680">
    <property type="entry name" value="WD40_rpt"/>
</dbReference>
<dbReference type="GO" id="GO:0005634">
    <property type="term" value="C:nucleus"/>
    <property type="evidence" value="ECO:0007669"/>
    <property type="project" value="UniProtKB-SubCell"/>
</dbReference>
<gene>
    <name evidence="9" type="ORF">FRACYDRAFT_210048</name>
</gene>
<dbReference type="InterPro" id="IPR022052">
    <property type="entry name" value="Histone-bd_RBBP4-like_N"/>
</dbReference>
<name>A0A1E7F842_9STRA</name>
<dbReference type="SMART" id="SM00320">
    <property type="entry name" value="WD40"/>
    <property type="match status" value="5"/>
</dbReference>
<accession>A0A1E7F842</accession>
<dbReference type="InterPro" id="IPR020472">
    <property type="entry name" value="WD40_PAC1"/>
</dbReference>
<proteinExistence type="predicted"/>
<dbReference type="EMBL" id="KV784361">
    <property type="protein sequence ID" value="OEU14013.1"/>
    <property type="molecule type" value="Genomic_DNA"/>
</dbReference>
<dbReference type="AlphaFoldDB" id="A0A1E7F842"/>
<dbReference type="Gene3D" id="2.130.10.10">
    <property type="entry name" value="YVTN repeat-like/Quinoprotein amine dehydrogenase"/>
    <property type="match status" value="1"/>
</dbReference>
<keyword evidence="10" id="KW-1185">Reference proteome</keyword>
<keyword evidence="5" id="KW-0539">Nucleus</keyword>
<organism evidence="9 10">
    <name type="scientific">Fragilariopsis cylindrus CCMP1102</name>
    <dbReference type="NCBI Taxonomy" id="635003"/>
    <lineage>
        <taxon>Eukaryota</taxon>
        <taxon>Sar</taxon>
        <taxon>Stramenopiles</taxon>
        <taxon>Ochrophyta</taxon>
        <taxon>Bacillariophyta</taxon>
        <taxon>Bacillariophyceae</taxon>
        <taxon>Bacillariophycidae</taxon>
        <taxon>Bacillariales</taxon>
        <taxon>Bacillariaceae</taxon>
        <taxon>Fragilariopsis</taxon>
    </lineage>
</organism>
<comment type="subcellular location">
    <subcellularLocation>
        <location evidence="1">Nucleus</location>
    </subcellularLocation>
</comment>
<dbReference type="InterPro" id="IPR015943">
    <property type="entry name" value="WD40/YVTN_repeat-like_dom_sf"/>
</dbReference>
<feature type="compositionally biased region" description="Basic and acidic residues" evidence="7">
    <location>
        <begin position="478"/>
        <end position="492"/>
    </location>
</feature>
<dbReference type="OrthoDB" id="427795at2759"/>
<evidence type="ECO:0000256" key="4">
    <source>
        <dbReference type="ARBA" id="ARBA00022853"/>
    </source>
</evidence>
<dbReference type="InterPro" id="IPR050459">
    <property type="entry name" value="WD_repeat_RBAP46/RBAP48/MSI1"/>
</dbReference>
<evidence type="ECO:0000313" key="10">
    <source>
        <dbReference type="Proteomes" id="UP000095751"/>
    </source>
</evidence>
<evidence type="ECO:0000256" key="5">
    <source>
        <dbReference type="ARBA" id="ARBA00023242"/>
    </source>
</evidence>
<dbReference type="SUPFAM" id="SSF50978">
    <property type="entry name" value="WD40 repeat-like"/>
    <property type="match status" value="1"/>
</dbReference>